<dbReference type="Proteomes" id="UP001485301">
    <property type="component" value="Chromosome"/>
</dbReference>
<gene>
    <name evidence="1" type="ORF">AACH28_09705</name>
</gene>
<keyword evidence="2" id="KW-1185">Reference proteome</keyword>
<evidence type="ECO:0000313" key="1">
    <source>
        <dbReference type="EMBL" id="WZN57799.1"/>
    </source>
</evidence>
<evidence type="ECO:0000313" key="2">
    <source>
        <dbReference type="Proteomes" id="UP001485301"/>
    </source>
</evidence>
<sequence length="97" mass="11010">MEKIIKIGLAVLMFGCLLNMPYGYYQLVRFIALIGFGVLAYQANQQSRQTEMFIYGALALLFQPFFKIALGRELWNIVDVIVGVGLLVSIFRSKNEN</sequence>
<reference evidence="1" key="1">
    <citation type="submission" date="2024-04" db="EMBL/GenBank/DDBJ databases">
        <title>Complete genome sequence of Sphingobacterium thalpophiium BAA-1094.</title>
        <authorList>
            <person name="Adaikpoh B.I."/>
        </authorList>
    </citation>
    <scope>NUCLEOTIDE SEQUENCE</scope>
    <source>
        <strain evidence="1">BAA-1094</strain>
    </source>
</reference>
<accession>A0ACD5C7S4</accession>
<dbReference type="EMBL" id="CP151087">
    <property type="protein sequence ID" value="WZN57799.1"/>
    <property type="molecule type" value="Genomic_DNA"/>
</dbReference>
<name>A0ACD5C7S4_9SPHI</name>
<organism evidence="1 2">
    <name type="scientific">Sphingobacterium thalpophilum</name>
    <dbReference type="NCBI Taxonomy" id="259"/>
    <lineage>
        <taxon>Bacteria</taxon>
        <taxon>Pseudomonadati</taxon>
        <taxon>Bacteroidota</taxon>
        <taxon>Sphingobacteriia</taxon>
        <taxon>Sphingobacteriales</taxon>
        <taxon>Sphingobacteriaceae</taxon>
        <taxon>Sphingobacterium</taxon>
    </lineage>
</organism>
<proteinExistence type="predicted"/>
<protein>
    <submittedName>
        <fullName evidence="1">DUF6804 family protein</fullName>
    </submittedName>
</protein>